<evidence type="ECO:0000256" key="4">
    <source>
        <dbReference type="ARBA" id="ARBA00022714"/>
    </source>
</evidence>
<dbReference type="InterPro" id="IPR036010">
    <property type="entry name" value="2Fe-2S_ferredoxin-like_sf"/>
</dbReference>
<evidence type="ECO:0000259" key="11">
    <source>
        <dbReference type="PROSITE" id="PS51384"/>
    </source>
</evidence>
<dbReference type="SUPFAM" id="SSF50800">
    <property type="entry name" value="PK beta-barrel domain-like"/>
    <property type="match status" value="1"/>
</dbReference>
<name>A0A9W4U8X2_9PLEO</name>
<dbReference type="PANTHER" id="PTHR30212:SF2">
    <property type="entry name" value="PROTEIN YIIM"/>
    <property type="match status" value="1"/>
</dbReference>
<dbReference type="PANTHER" id="PTHR30212">
    <property type="entry name" value="PROTEIN YIIM"/>
    <property type="match status" value="1"/>
</dbReference>
<dbReference type="InterPro" id="IPR001041">
    <property type="entry name" value="2Fe-2S_ferredoxin-type"/>
</dbReference>
<dbReference type="InterPro" id="IPR017938">
    <property type="entry name" value="Riboflavin_synthase-like_b-brl"/>
</dbReference>
<dbReference type="AlphaFoldDB" id="A0A9W4U8X2"/>
<dbReference type="PROSITE" id="PS00197">
    <property type="entry name" value="2FE2S_FER_1"/>
    <property type="match status" value="1"/>
</dbReference>
<dbReference type="SUPFAM" id="SSF54292">
    <property type="entry name" value="2Fe-2S ferredoxin-like"/>
    <property type="match status" value="1"/>
</dbReference>
<dbReference type="InterPro" id="IPR011037">
    <property type="entry name" value="Pyrv_Knase-like_insert_dom_sf"/>
</dbReference>
<keyword evidence="3" id="KW-0288">FMN</keyword>
<keyword evidence="7" id="KW-0408">Iron</keyword>
<evidence type="ECO:0008006" key="14">
    <source>
        <dbReference type="Google" id="ProtNLM"/>
    </source>
</evidence>
<dbReference type="InterPro" id="IPR039261">
    <property type="entry name" value="FNR_nucleotide-bd"/>
</dbReference>
<evidence type="ECO:0000313" key="12">
    <source>
        <dbReference type="EMBL" id="CAI6331634.1"/>
    </source>
</evidence>
<keyword evidence="13" id="KW-1185">Reference proteome</keyword>
<evidence type="ECO:0000256" key="8">
    <source>
        <dbReference type="ARBA" id="ARBA00023014"/>
    </source>
</evidence>
<dbReference type="Pfam" id="PF00111">
    <property type="entry name" value="Fer2"/>
    <property type="match status" value="1"/>
</dbReference>
<evidence type="ECO:0000256" key="5">
    <source>
        <dbReference type="ARBA" id="ARBA00022723"/>
    </source>
</evidence>
<reference evidence="12" key="1">
    <citation type="submission" date="2023-01" db="EMBL/GenBank/DDBJ databases">
        <authorList>
            <person name="Van Ghelder C."/>
            <person name="Rancurel C."/>
        </authorList>
    </citation>
    <scope>NUCLEOTIDE SEQUENCE</scope>
    <source>
        <strain evidence="12">CNCM I-4278</strain>
    </source>
</reference>
<evidence type="ECO:0000256" key="1">
    <source>
        <dbReference type="ARBA" id="ARBA00001917"/>
    </source>
</evidence>
<evidence type="ECO:0000259" key="10">
    <source>
        <dbReference type="PROSITE" id="PS51340"/>
    </source>
</evidence>
<dbReference type="GO" id="GO:0051537">
    <property type="term" value="F:2 iron, 2 sulfur cluster binding"/>
    <property type="evidence" value="ECO:0007669"/>
    <property type="project" value="UniProtKB-KW"/>
</dbReference>
<evidence type="ECO:0000259" key="9">
    <source>
        <dbReference type="PROSITE" id="PS51085"/>
    </source>
</evidence>
<feature type="domain" description="FAD-binding FR-type" evidence="11">
    <location>
        <begin position="256"/>
        <end position="359"/>
    </location>
</feature>
<dbReference type="Gene3D" id="2.40.30.10">
    <property type="entry name" value="Translation factors"/>
    <property type="match status" value="1"/>
</dbReference>
<gene>
    <name evidence="12" type="ORF">PDIGIT_LOCUS4659</name>
</gene>
<dbReference type="Pfam" id="PF22290">
    <property type="entry name" value="DmmA-like_N"/>
    <property type="match status" value="1"/>
</dbReference>
<evidence type="ECO:0000256" key="3">
    <source>
        <dbReference type="ARBA" id="ARBA00022643"/>
    </source>
</evidence>
<dbReference type="PRINTS" id="PR00409">
    <property type="entry name" value="PHDIOXRDTASE"/>
</dbReference>
<dbReference type="InterPro" id="IPR052353">
    <property type="entry name" value="Benzoxazolinone_Detox_Enz"/>
</dbReference>
<dbReference type="InterPro" id="IPR017927">
    <property type="entry name" value="FAD-bd_FR_type"/>
</dbReference>
<keyword evidence="8" id="KW-0411">Iron-sulfur</keyword>
<dbReference type="Gene3D" id="3.40.50.80">
    <property type="entry name" value="Nucleotide-binding domain of ferredoxin-NADP reductase (FNR) module"/>
    <property type="match status" value="1"/>
</dbReference>
<comment type="cofactor">
    <cofactor evidence="1">
        <name>FMN</name>
        <dbReference type="ChEBI" id="CHEBI:58210"/>
    </cofactor>
</comment>
<feature type="domain" description="MOSC" evidence="10">
    <location>
        <begin position="50"/>
        <end position="188"/>
    </location>
</feature>
<dbReference type="PROSITE" id="PS51340">
    <property type="entry name" value="MOSC"/>
    <property type="match status" value="1"/>
</dbReference>
<keyword evidence="4" id="KW-0001">2Fe-2S</keyword>
<dbReference type="EMBL" id="CAOQHR010000003">
    <property type="protein sequence ID" value="CAI6331634.1"/>
    <property type="molecule type" value="Genomic_DNA"/>
</dbReference>
<dbReference type="Pfam" id="PF03473">
    <property type="entry name" value="MOSC"/>
    <property type="match status" value="1"/>
</dbReference>
<keyword evidence="5" id="KW-0479">Metal-binding</keyword>
<dbReference type="GO" id="GO:0030170">
    <property type="term" value="F:pyridoxal phosphate binding"/>
    <property type="evidence" value="ECO:0007669"/>
    <property type="project" value="InterPro"/>
</dbReference>
<dbReference type="InterPro" id="IPR005163">
    <property type="entry name" value="Tri_helical_YiiM-like"/>
</dbReference>
<keyword evidence="6" id="KW-0560">Oxidoreductase</keyword>
<proteinExistence type="predicted"/>
<dbReference type="InterPro" id="IPR012675">
    <property type="entry name" value="Beta-grasp_dom_sf"/>
</dbReference>
<comment type="caution">
    <text evidence="12">The sequence shown here is derived from an EMBL/GenBank/DDBJ whole genome shotgun (WGS) entry which is preliminary data.</text>
</comment>
<evidence type="ECO:0000313" key="13">
    <source>
        <dbReference type="Proteomes" id="UP001152607"/>
    </source>
</evidence>
<dbReference type="Pfam" id="PF03475">
    <property type="entry name" value="YiiM_3-alpha"/>
    <property type="match status" value="1"/>
</dbReference>
<feature type="domain" description="2Fe-2S ferredoxin-type" evidence="9">
    <location>
        <begin position="484"/>
        <end position="567"/>
    </location>
</feature>
<dbReference type="GO" id="GO:0030151">
    <property type="term" value="F:molybdenum ion binding"/>
    <property type="evidence" value="ECO:0007669"/>
    <property type="project" value="InterPro"/>
</dbReference>
<dbReference type="InterPro" id="IPR005302">
    <property type="entry name" value="MoCF_Sase_C"/>
</dbReference>
<dbReference type="PROSITE" id="PS51085">
    <property type="entry name" value="2FE2S_FER_2"/>
    <property type="match status" value="1"/>
</dbReference>
<accession>A0A9W4U8X2</accession>
<dbReference type="PROSITE" id="PS51384">
    <property type="entry name" value="FAD_FR"/>
    <property type="match status" value="1"/>
</dbReference>
<sequence>MTTPTWIPPTPPDPFELRNPPPFAPFPLLHLRTGKVKSAWKPGMETGIFKTAHTAPIEISKQGLVGDEHAYEEHRHPDKAVHHYCAAHYDAWASEIPESAHLFRGGAFGENLFSSEVSERTMCIGDKIALGDEVVLELTEPRLPCYKLNHRFEVKNMAVRVQTLLRCGWLYRVLVPGTVRPGDMVKLLERPSPEWTVARVMYYLFIERANLEMNREIVKLPGLGEAIVDKFSKRIAKGEAEDELERQFGGEPEKMDTWSSYQIVSKHRESSTVMSITLETVETIPEDNTYTIEPGSHIRVKLGGKLVRAYSIVKGTNACFTLGVALDPESRGGSYFLHHDANVGDVLTVSRIACTFPLALNADKHILIAGGIGITAFVAAIKHLETTSQAWELHFAVADAVPFLKEIEGMVGIGTNKVRIYRKSQGKRMDLSSIVARADTNTHIYTCGPERLMDAVVSTAKMYGVPDTSVHLEAFVVSTSGDPFTVDLKQSGKTVEVGATETLLDALRKVGLDVASSCEVGNCGTCRVEVCGGRVEHKGTGLDVAEKEDGGMLSCVSRGIGRIALDL</sequence>
<dbReference type="SUPFAM" id="SSF52343">
    <property type="entry name" value="Ferredoxin reductase-like, C-terminal NADP-linked domain"/>
    <property type="match status" value="1"/>
</dbReference>
<dbReference type="InterPro" id="IPR054582">
    <property type="entry name" value="DmmA-like_N"/>
</dbReference>
<dbReference type="Proteomes" id="UP001152607">
    <property type="component" value="Unassembled WGS sequence"/>
</dbReference>
<protein>
    <recommendedName>
        <fullName evidence="14">3-chlorobenzoate-3,4-dioxygenase reductase subunit</fullName>
    </recommendedName>
</protein>
<dbReference type="CDD" id="cd06185">
    <property type="entry name" value="PDR_like"/>
    <property type="match status" value="1"/>
</dbReference>
<dbReference type="CDD" id="cd00207">
    <property type="entry name" value="fer2"/>
    <property type="match status" value="1"/>
</dbReference>
<dbReference type="InterPro" id="IPR006058">
    <property type="entry name" value="2Fe2S_fd_BS"/>
</dbReference>
<dbReference type="Gene3D" id="2.40.33.20">
    <property type="entry name" value="PK beta-barrel domain-like"/>
    <property type="match status" value="1"/>
</dbReference>
<dbReference type="GO" id="GO:0016491">
    <property type="term" value="F:oxidoreductase activity"/>
    <property type="evidence" value="ECO:0007669"/>
    <property type="project" value="UniProtKB-KW"/>
</dbReference>
<evidence type="ECO:0000256" key="7">
    <source>
        <dbReference type="ARBA" id="ARBA00023004"/>
    </source>
</evidence>
<dbReference type="OrthoDB" id="5390at2759"/>
<dbReference type="Gene3D" id="3.10.20.30">
    <property type="match status" value="1"/>
</dbReference>
<organism evidence="12 13">
    <name type="scientific">Periconia digitata</name>
    <dbReference type="NCBI Taxonomy" id="1303443"/>
    <lineage>
        <taxon>Eukaryota</taxon>
        <taxon>Fungi</taxon>
        <taxon>Dikarya</taxon>
        <taxon>Ascomycota</taxon>
        <taxon>Pezizomycotina</taxon>
        <taxon>Dothideomycetes</taxon>
        <taxon>Pleosporomycetidae</taxon>
        <taxon>Pleosporales</taxon>
        <taxon>Massarineae</taxon>
        <taxon>Periconiaceae</taxon>
        <taxon>Periconia</taxon>
    </lineage>
</organism>
<evidence type="ECO:0000256" key="6">
    <source>
        <dbReference type="ARBA" id="ARBA00023002"/>
    </source>
</evidence>
<dbReference type="SUPFAM" id="SSF63380">
    <property type="entry name" value="Riboflavin synthase domain-like"/>
    <property type="match status" value="1"/>
</dbReference>
<evidence type="ECO:0000256" key="2">
    <source>
        <dbReference type="ARBA" id="ARBA00022630"/>
    </source>
</evidence>
<keyword evidence="2" id="KW-0285">Flavoprotein</keyword>